<accession>A0ABR7NW97</accession>
<keyword evidence="2" id="KW-1185">Reference proteome</keyword>
<evidence type="ECO:0008006" key="3">
    <source>
        <dbReference type="Google" id="ProtNLM"/>
    </source>
</evidence>
<dbReference type="RefSeq" id="WP_262427806.1">
    <property type="nucleotide sequence ID" value="NZ_JACRTJ010000023.1"/>
</dbReference>
<dbReference type="EMBL" id="JACRTJ010000023">
    <property type="protein sequence ID" value="MBC8599622.1"/>
    <property type="molecule type" value="Genomic_DNA"/>
</dbReference>
<dbReference type="Proteomes" id="UP000647491">
    <property type="component" value="Unassembled WGS sequence"/>
</dbReference>
<evidence type="ECO:0000313" key="2">
    <source>
        <dbReference type="Proteomes" id="UP000647491"/>
    </source>
</evidence>
<gene>
    <name evidence="1" type="ORF">H8708_10360</name>
</gene>
<evidence type="ECO:0000313" key="1">
    <source>
        <dbReference type="EMBL" id="MBC8599622.1"/>
    </source>
</evidence>
<dbReference type="SUPFAM" id="SSF69360">
    <property type="entry name" value="Cell wall binding repeat"/>
    <property type="match status" value="2"/>
</dbReference>
<protein>
    <recommendedName>
        <fullName evidence="3">Cell wall-binding protein</fullName>
    </recommendedName>
</protein>
<sequence length="592" mass="66222">MPFVMQLGISKKFQKEKKESALIMRKQTKIAAVVSAAALLALGASITSFAAAKGTWMMVDGEWYCYDANGDVYENTFCSSNGKEYYVGDDGMLVRSSWVEYDGDYYFVNSSGTKIINDWRLTTPYEDEDADEEWFYFQSTGKRADNKKILYKGSTFFFDADGQMLTGWVTADGNDVVNEENGINTSYTFYCDETGARVESAWVYTTEPATADDDADADEYWYYLKSTGKVATGRQTNVGGQAFILGNQSDNLGQMLTGWVGGIYDETNKSYSYAEIDEEGSQTKLGDVDVAYYCLYDEEMADGHVQEDKWFKTWRPEDAYDEDEDDDKFWYWLDSDGKAYVPAQDDDYSDLVGYGYKYSLGDGALEIGNDGEAISIAKKKINSKDYFFNKDGEMISNFVHIVESAVDAKGNDKITLGMYYFGGSDDGSMKTGSQSVKDDNDDTFKFYFGTKDNATTGEAKGVGITGNKNNKLYFQGHLVASDDYKYQPVTMEIEGTEYTFIVNQNGSIQHSNVEYKEDGDVLINAKNEKDDDGTEYNVGFVTDGWAKYAIDPETEDNVEFYVDFLDPTSVMAISGSIALTPDHPTLMNAIAE</sequence>
<comment type="caution">
    <text evidence="1">The sequence shown here is derived from an EMBL/GenBank/DDBJ whole genome shotgun (WGS) entry which is preliminary data.</text>
</comment>
<dbReference type="Gene3D" id="2.10.270.10">
    <property type="entry name" value="Cholin Binding"/>
    <property type="match status" value="3"/>
</dbReference>
<proteinExistence type="predicted"/>
<name>A0ABR7NW97_9FIRM</name>
<reference evidence="1 2" key="1">
    <citation type="submission" date="2020-08" db="EMBL/GenBank/DDBJ databases">
        <title>Genome public.</title>
        <authorList>
            <person name="Liu C."/>
            <person name="Sun Q."/>
        </authorList>
    </citation>
    <scope>NUCLEOTIDE SEQUENCE [LARGE SCALE GENOMIC DNA]</scope>
    <source>
        <strain evidence="1 2">BX10</strain>
    </source>
</reference>
<organism evidence="1 2">
    <name type="scientific">Enterocloster hominis</name>
    <name type="common">ex Liu et al. 2021</name>
    <dbReference type="NCBI Taxonomy" id="2763663"/>
    <lineage>
        <taxon>Bacteria</taxon>
        <taxon>Bacillati</taxon>
        <taxon>Bacillota</taxon>
        <taxon>Clostridia</taxon>
        <taxon>Lachnospirales</taxon>
        <taxon>Lachnospiraceae</taxon>
        <taxon>Enterocloster</taxon>
    </lineage>
</organism>